<feature type="domain" description="CheW-like" evidence="2">
    <location>
        <begin position="20"/>
        <end position="159"/>
    </location>
</feature>
<dbReference type="RefSeq" id="WP_119831116.1">
    <property type="nucleotide sequence ID" value="NZ_QYUL01000002.1"/>
</dbReference>
<protein>
    <recommendedName>
        <fullName evidence="2">CheW-like domain-containing protein</fullName>
    </recommendedName>
</protein>
<sequence length="474" mass="49084">MAIGVSDALASAAGTAPALATASLPVWLTVAGRVWAVPVASVRTIAEAGPVTPLPIVVPWVDGIASVNDSPVVCVDLVGALGLGSESSSVSGAGRRGRVVVVVATVVGDVALRVDDARWAREDSAPVLELADLLPWCGGFRVVGRVESAAPSVCAPQVAERSLLRVSQEGGGELALRLDRLDRIERAEPVAPLPDSSAWLVAVGGGLLPGRTLSERGDGARGLAGHAVVLRGDAPGERAALLVDRAIGVERCPPDALFAVRHPDGGGSVWWRRADAPPLRVVDPGPLFGWSPADDAATESAAATLTTRDSGGGQPRWLVVEREGVAVAIPLALVAQVTSGGAGRGADEAAGAADRVRLAGPGRWRRHPLRVDRVNALDGGAAAWRSVQGAPPVVAALFDAARFDATTGRWTFRLKDDSVDHAPRGLPWPVRRLLVAAWRDWVDAGWRDGSDPVPASTTMSHPDFAPKPSVIAKT</sequence>
<feature type="region of interest" description="Disordered" evidence="1">
    <location>
        <begin position="451"/>
        <end position="474"/>
    </location>
</feature>
<dbReference type="Proteomes" id="UP000283458">
    <property type="component" value="Unassembled WGS sequence"/>
</dbReference>
<dbReference type="Gene3D" id="2.30.30.40">
    <property type="entry name" value="SH3 Domains"/>
    <property type="match status" value="1"/>
</dbReference>
<dbReference type="AlphaFoldDB" id="A0A418VV30"/>
<accession>A0A418VV30</accession>
<evidence type="ECO:0000313" key="4">
    <source>
        <dbReference type="Proteomes" id="UP000283458"/>
    </source>
</evidence>
<evidence type="ECO:0000313" key="3">
    <source>
        <dbReference type="EMBL" id="RJF81027.1"/>
    </source>
</evidence>
<proteinExistence type="predicted"/>
<dbReference type="Gene3D" id="2.40.50.180">
    <property type="entry name" value="CheA-289, Domain 4"/>
    <property type="match status" value="1"/>
</dbReference>
<dbReference type="SUPFAM" id="SSF50341">
    <property type="entry name" value="CheW-like"/>
    <property type="match status" value="2"/>
</dbReference>
<gene>
    <name evidence="3" type="ORF">D3877_12420</name>
</gene>
<dbReference type="InterPro" id="IPR036061">
    <property type="entry name" value="CheW-like_dom_sf"/>
</dbReference>
<name>A0A418VV30_9PROT</name>
<reference evidence="3 4" key="1">
    <citation type="submission" date="2018-09" db="EMBL/GenBank/DDBJ databases">
        <authorList>
            <person name="Zhu H."/>
        </authorList>
    </citation>
    <scope>NUCLEOTIDE SEQUENCE [LARGE SCALE GENOMIC DNA]</scope>
    <source>
        <strain evidence="3 4">K2W22B-5</strain>
    </source>
</reference>
<dbReference type="EMBL" id="QYUL01000002">
    <property type="protein sequence ID" value="RJF81027.1"/>
    <property type="molecule type" value="Genomic_DNA"/>
</dbReference>
<dbReference type="OrthoDB" id="9807797at2"/>
<dbReference type="GO" id="GO:0007165">
    <property type="term" value="P:signal transduction"/>
    <property type="evidence" value="ECO:0007669"/>
    <property type="project" value="InterPro"/>
</dbReference>
<dbReference type="SMART" id="SM00260">
    <property type="entry name" value="CheW"/>
    <property type="match status" value="1"/>
</dbReference>
<dbReference type="GO" id="GO:0006935">
    <property type="term" value="P:chemotaxis"/>
    <property type="evidence" value="ECO:0007669"/>
    <property type="project" value="InterPro"/>
</dbReference>
<keyword evidence="4" id="KW-1185">Reference proteome</keyword>
<comment type="caution">
    <text evidence="3">The sequence shown here is derived from an EMBL/GenBank/DDBJ whole genome shotgun (WGS) entry which is preliminary data.</text>
</comment>
<dbReference type="Pfam" id="PF01584">
    <property type="entry name" value="CheW"/>
    <property type="match status" value="1"/>
</dbReference>
<evidence type="ECO:0000259" key="2">
    <source>
        <dbReference type="SMART" id="SM00260"/>
    </source>
</evidence>
<evidence type="ECO:0000256" key="1">
    <source>
        <dbReference type="SAM" id="MobiDB-lite"/>
    </source>
</evidence>
<organism evidence="3 4">
    <name type="scientific">Azospirillum cavernae</name>
    <dbReference type="NCBI Taxonomy" id="2320860"/>
    <lineage>
        <taxon>Bacteria</taxon>
        <taxon>Pseudomonadati</taxon>
        <taxon>Pseudomonadota</taxon>
        <taxon>Alphaproteobacteria</taxon>
        <taxon>Rhodospirillales</taxon>
        <taxon>Azospirillaceae</taxon>
        <taxon>Azospirillum</taxon>
    </lineage>
</organism>
<dbReference type="InterPro" id="IPR002545">
    <property type="entry name" value="CheW-lke_dom"/>
</dbReference>